<comment type="caution">
    <text evidence="1">The sequence shown here is derived from an EMBL/GenBank/DDBJ whole genome shotgun (WGS) entry which is preliminary data.</text>
</comment>
<dbReference type="RefSeq" id="WP_262848017.1">
    <property type="nucleotide sequence ID" value="NZ_JANZYP010000069.1"/>
</dbReference>
<accession>A0ABV9EJ34</accession>
<organism evidence="1 2">
    <name type="scientific">Sphaerisporangium corydalis</name>
    <dbReference type="NCBI Taxonomy" id="1441875"/>
    <lineage>
        <taxon>Bacteria</taxon>
        <taxon>Bacillati</taxon>
        <taxon>Actinomycetota</taxon>
        <taxon>Actinomycetes</taxon>
        <taxon>Streptosporangiales</taxon>
        <taxon>Streptosporangiaceae</taxon>
        <taxon>Sphaerisporangium</taxon>
    </lineage>
</organism>
<reference evidence="2" key="1">
    <citation type="journal article" date="2019" name="Int. J. Syst. Evol. Microbiol.">
        <title>The Global Catalogue of Microorganisms (GCM) 10K type strain sequencing project: providing services to taxonomists for standard genome sequencing and annotation.</title>
        <authorList>
            <consortium name="The Broad Institute Genomics Platform"/>
            <consortium name="The Broad Institute Genome Sequencing Center for Infectious Disease"/>
            <person name="Wu L."/>
            <person name="Ma J."/>
        </authorList>
    </citation>
    <scope>NUCLEOTIDE SEQUENCE [LARGE SCALE GENOMIC DNA]</scope>
    <source>
        <strain evidence="2">CCUG 49560</strain>
    </source>
</reference>
<dbReference type="EMBL" id="JBHSFN010000011">
    <property type="protein sequence ID" value="MFC4588279.1"/>
    <property type="molecule type" value="Genomic_DNA"/>
</dbReference>
<protein>
    <submittedName>
        <fullName evidence="1">Uncharacterized protein</fullName>
    </submittedName>
</protein>
<keyword evidence="2" id="KW-1185">Reference proteome</keyword>
<sequence length="201" mass="22788">MSDYKYELPLTLPEELYDTARKVAFKWPDCNESMFGLYAEKWLSFAKGCTDVHELPESQITTAEEKNEGAFIDAFADFWDFRAVAHAKTSSNACLRIAGMLSYAGVLLLSEKKVALESLKELHDFLDRYTWAWVPFSDFGEKAEKQNNEKIDSVRAYLAELSDHVHQELGYISRAIGESQQVLGQTAAQVKIDTDKITKSL</sequence>
<name>A0ABV9EJ34_9ACTN</name>
<proteinExistence type="predicted"/>
<evidence type="ECO:0000313" key="1">
    <source>
        <dbReference type="EMBL" id="MFC4588279.1"/>
    </source>
</evidence>
<dbReference type="Proteomes" id="UP001595891">
    <property type="component" value="Unassembled WGS sequence"/>
</dbReference>
<gene>
    <name evidence="1" type="ORF">ACFO8L_19475</name>
</gene>
<evidence type="ECO:0000313" key="2">
    <source>
        <dbReference type="Proteomes" id="UP001595891"/>
    </source>
</evidence>